<name>A0A0A9AD55_ARUDO</name>
<evidence type="ECO:0000313" key="1">
    <source>
        <dbReference type="EMBL" id="JAD47868.1"/>
    </source>
</evidence>
<sequence length="32" mass="3786">MRENESFFHLPHPLCLFHLTTLTLPIMGLKTF</sequence>
<reference evidence="1" key="1">
    <citation type="submission" date="2014-09" db="EMBL/GenBank/DDBJ databases">
        <authorList>
            <person name="Magalhaes I.L.F."/>
            <person name="Oliveira U."/>
            <person name="Santos F.R."/>
            <person name="Vidigal T.H.D.A."/>
            <person name="Brescovit A.D."/>
            <person name="Santos A.J."/>
        </authorList>
    </citation>
    <scope>NUCLEOTIDE SEQUENCE</scope>
    <source>
        <tissue evidence="1">Shoot tissue taken approximately 20 cm above the soil surface</tissue>
    </source>
</reference>
<organism evidence="1">
    <name type="scientific">Arundo donax</name>
    <name type="common">Giant reed</name>
    <name type="synonym">Donax arundinaceus</name>
    <dbReference type="NCBI Taxonomy" id="35708"/>
    <lineage>
        <taxon>Eukaryota</taxon>
        <taxon>Viridiplantae</taxon>
        <taxon>Streptophyta</taxon>
        <taxon>Embryophyta</taxon>
        <taxon>Tracheophyta</taxon>
        <taxon>Spermatophyta</taxon>
        <taxon>Magnoliopsida</taxon>
        <taxon>Liliopsida</taxon>
        <taxon>Poales</taxon>
        <taxon>Poaceae</taxon>
        <taxon>PACMAD clade</taxon>
        <taxon>Arundinoideae</taxon>
        <taxon>Arundineae</taxon>
        <taxon>Arundo</taxon>
    </lineage>
</organism>
<proteinExistence type="predicted"/>
<accession>A0A0A9AD55</accession>
<reference evidence="1" key="2">
    <citation type="journal article" date="2015" name="Data Brief">
        <title>Shoot transcriptome of the giant reed, Arundo donax.</title>
        <authorList>
            <person name="Barrero R.A."/>
            <person name="Guerrero F.D."/>
            <person name="Moolhuijzen P."/>
            <person name="Goolsby J.A."/>
            <person name="Tidwell J."/>
            <person name="Bellgard S.E."/>
            <person name="Bellgard M.I."/>
        </authorList>
    </citation>
    <scope>NUCLEOTIDE SEQUENCE</scope>
    <source>
        <tissue evidence="1">Shoot tissue taken approximately 20 cm above the soil surface</tissue>
    </source>
</reference>
<dbReference type="AlphaFoldDB" id="A0A0A9AD55"/>
<dbReference type="EMBL" id="GBRH01250027">
    <property type="protein sequence ID" value="JAD47868.1"/>
    <property type="molecule type" value="Transcribed_RNA"/>
</dbReference>
<protein>
    <submittedName>
        <fullName evidence="1">Uncharacterized protein</fullName>
    </submittedName>
</protein>